<sequence>MKKQIALGLGALALAATTLPLFAAFEAHVINVTAKIENALNVPLQYLDFGTVFPQEKLEKPVTITLSQSFVAEGRVDDVEYFIRQKPKCAITTAGGTAYDQTIIDGKHAYTGTGHVVLGDNPATTDVIETSWVDCGVSPRTLVAGETWGMLPNLCPYLSKHSEKLANGTYEDGSLPSFHQPWKISATTSIIYWNDVHGRLAKSNQDTSDTWMIDLAVPCFGGYCAQDWASFVHGINPDANPDNYTQLIANEHKVFGCDLWVEVSGVSLPGTPPPQPEMATLTVTKVVTNDNGGNNVIADFALKLNGNAITSGAANVVAAGAYAVSETGVGGYTATYSGDCDVNGNVVLTAGQVKSCTITNDDIAPNITLTKVVLTGAATPSSFLPSIGGTVVSSGSSLPVMANTAIAINETLLPGYEFVSITGDPECPSVAGLGGTATLDEGEAISCTITNQLVD</sequence>
<keyword evidence="1" id="KW-0732">Signal</keyword>
<dbReference type="STRING" id="1802115.A2756_01495"/>
<feature type="chain" id="PRO_5009582961" description="SpaA-like prealbumin fold domain-containing protein" evidence="1">
    <location>
        <begin position="24"/>
        <end position="455"/>
    </location>
</feature>
<dbReference type="Proteomes" id="UP000177785">
    <property type="component" value="Unassembled WGS sequence"/>
</dbReference>
<dbReference type="EMBL" id="MHNL01000007">
    <property type="protein sequence ID" value="OGZ45276.1"/>
    <property type="molecule type" value="Genomic_DNA"/>
</dbReference>
<feature type="signal peptide" evidence="1">
    <location>
        <begin position="1"/>
        <end position="23"/>
    </location>
</feature>
<organism evidence="3 4">
    <name type="scientific">Candidatus Ryanbacteria bacterium RIFCSPHIGHO2_01_FULL_48_27</name>
    <dbReference type="NCBI Taxonomy" id="1802115"/>
    <lineage>
        <taxon>Bacteria</taxon>
        <taxon>Candidatus Ryaniibacteriota</taxon>
    </lineage>
</organism>
<gene>
    <name evidence="3" type="ORF">A2756_01495</name>
</gene>
<dbReference type="Pfam" id="PF19403">
    <property type="entry name" value="SpaA_2"/>
    <property type="match status" value="1"/>
</dbReference>
<evidence type="ECO:0000313" key="3">
    <source>
        <dbReference type="EMBL" id="OGZ45276.1"/>
    </source>
</evidence>
<dbReference type="InterPro" id="IPR045826">
    <property type="entry name" value="SpaA_PFL_dom_2"/>
</dbReference>
<accession>A0A1G2G4T7</accession>
<feature type="domain" description="SpaA-like prealbumin fold" evidence="2">
    <location>
        <begin position="278"/>
        <end position="358"/>
    </location>
</feature>
<comment type="caution">
    <text evidence="3">The sequence shown here is derived from an EMBL/GenBank/DDBJ whole genome shotgun (WGS) entry which is preliminary data.</text>
</comment>
<reference evidence="3 4" key="1">
    <citation type="journal article" date="2016" name="Nat. Commun.">
        <title>Thousands of microbial genomes shed light on interconnected biogeochemical processes in an aquifer system.</title>
        <authorList>
            <person name="Anantharaman K."/>
            <person name="Brown C.T."/>
            <person name="Hug L.A."/>
            <person name="Sharon I."/>
            <person name="Castelle C.J."/>
            <person name="Probst A.J."/>
            <person name="Thomas B.C."/>
            <person name="Singh A."/>
            <person name="Wilkins M.J."/>
            <person name="Karaoz U."/>
            <person name="Brodie E.L."/>
            <person name="Williams K.H."/>
            <person name="Hubbard S.S."/>
            <person name="Banfield J.F."/>
        </authorList>
    </citation>
    <scope>NUCLEOTIDE SEQUENCE [LARGE SCALE GENOMIC DNA]</scope>
</reference>
<evidence type="ECO:0000256" key="1">
    <source>
        <dbReference type="SAM" id="SignalP"/>
    </source>
</evidence>
<dbReference type="Gene3D" id="2.40.160.150">
    <property type="match status" value="1"/>
</dbReference>
<evidence type="ECO:0000259" key="2">
    <source>
        <dbReference type="Pfam" id="PF19403"/>
    </source>
</evidence>
<dbReference type="AlphaFoldDB" id="A0A1G2G4T7"/>
<evidence type="ECO:0000313" key="4">
    <source>
        <dbReference type="Proteomes" id="UP000177785"/>
    </source>
</evidence>
<name>A0A1G2G4T7_9BACT</name>
<protein>
    <recommendedName>
        <fullName evidence="2">SpaA-like prealbumin fold domain-containing protein</fullName>
    </recommendedName>
</protein>
<proteinExistence type="predicted"/>